<gene>
    <name evidence="2" type="ORF">OJ997_01535</name>
</gene>
<comment type="caution">
    <text evidence="2">The sequence shown here is derived from an EMBL/GenBank/DDBJ whole genome shotgun (WGS) entry which is preliminary data.</text>
</comment>
<sequence>MTAIVDTPEEGEALSQPPLLILRPLERFFDSHGLGTGTITAEPVGDGHSNVTYLVRRRGGVWVLRRPPRPPLPPSAHDVLREAFLLRALERTSVRVPEVLATCEDEGVIGAPFYVMQRVEGEVINDTLPGAVTPAQVGDELIDALVEVHATDWQACGLEGFGKPTGYLARQVRRFTGLWEHNATREIEALDEVTAWLGEHIPESGPATIVHGDYRLGNVMFTGERLSAIFDWELATIGDPLADVGYLLATWAQEGDPESTIASLTTVTRQPGFPTRDALVARYEERSGRSMRALDWYTTLALWKSAIFLEGSYKRRLAGTTEDAFFDRLKEGVPEIAERARKTAFG</sequence>
<dbReference type="InterPro" id="IPR011009">
    <property type="entry name" value="Kinase-like_dom_sf"/>
</dbReference>
<dbReference type="InterPro" id="IPR041726">
    <property type="entry name" value="ACAD10_11_N"/>
</dbReference>
<protein>
    <submittedName>
        <fullName evidence="2">Phosphotransferase family protein</fullName>
    </submittedName>
</protein>
<dbReference type="Gene3D" id="3.30.200.20">
    <property type="entry name" value="Phosphorylase Kinase, domain 1"/>
    <property type="match status" value="1"/>
</dbReference>
<reference evidence="2" key="1">
    <citation type="submission" date="2022-10" db="EMBL/GenBank/DDBJ databases">
        <title>The WGS of Solirubrobacter phytolaccae KCTC 29190.</title>
        <authorList>
            <person name="Jiang Z."/>
        </authorList>
    </citation>
    <scope>NUCLEOTIDE SEQUENCE</scope>
    <source>
        <strain evidence="2">KCTC 29190</strain>
    </source>
</reference>
<evidence type="ECO:0000313" key="3">
    <source>
        <dbReference type="Proteomes" id="UP001147653"/>
    </source>
</evidence>
<dbReference type="Pfam" id="PF01636">
    <property type="entry name" value="APH"/>
    <property type="match status" value="1"/>
</dbReference>
<proteinExistence type="predicted"/>
<dbReference type="InterPro" id="IPR052898">
    <property type="entry name" value="ACAD10-like"/>
</dbReference>
<feature type="domain" description="Aminoglycoside phosphotransferase" evidence="1">
    <location>
        <begin position="41"/>
        <end position="258"/>
    </location>
</feature>
<dbReference type="AlphaFoldDB" id="A0A9X3N631"/>
<evidence type="ECO:0000259" key="1">
    <source>
        <dbReference type="Pfam" id="PF01636"/>
    </source>
</evidence>
<dbReference type="EMBL" id="JAPDDP010000002">
    <property type="protein sequence ID" value="MDA0178959.1"/>
    <property type="molecule type" value="Genomic_DNA"/>
</dbReference>
<accession>A0A9X3N631</accession>
<organism evidence="2 3">
    <name type="scientific">Solirubrobacter phytolaccae</name>
    <dbReference type="NCBI Taxonomy" id="1404360"/>
    <lineage>
        <taxon>Bacteria</taxon>
        <taxon>Bacillati</taxon>
        <taxon>Actinomycetota</taxon>
        <taxon>Thermoleophilia</taxon>
        <taxon>Solirubrobacterales</taxon>
        <taxon>Solirubrobacteraceae</taxon>
        <taxon>Solirubrobacter</taxon>
    </lineage>
</organism>
<dbReference type="InterPro" id="IPR002575">
    <property type="entry name" value="Aminoglycoside_PTrfase"/>
</dbReference>
<dbReference type="RefSeq" id="WP_270023225.1">
    <property type="nucleotide sequence ID" value="NZ_JAPDDP010000002.1"/>
</dbReference>
<dbReference type="Proteomes" id="UP001147653">
    <property type="component" value="Unassembled WGS sequence"/>
</dbReference>
<evidence type="ECO:0000313" key="2">
    <source>
        <dbReference type="EMBL" id="MDA0178959.1"/>
    </source>
</evidence>
<keyword evidence="3" id="KW-1185">Reference proteome</keyword>
<dbReference type="CDD" id="cd05154">
    <property type="entry name" value="ACAD10_11_N-like"/>
    <property type="match status" value="1"/>
</dbReference>
<dbReference type="PANTHER" id="PTHR47829:SF1">
    <property type="entry name" value="HAD FAMILY PHOSPHATASE"/>
    <property type="match status" value="1"/>
</dbReference>
<dbReference type="PANTHER" id="PTHR47829">
    <property type="entry name" value="HYDROLASE, PUTATIVE (AFU_ORTHOLOGUE AFUA_1G12880)-RELATED"/>
    <property type="match status" value="1"/>
</dbReference>
<dbReference type="Gene3D" id="3.90.1200.10">
    <property type="match status" value="1"/>
</dbReference>
<dbReference type="SUPFAM" id="SSF56112">
    <property type="entry name" value="Protein kinase-like (PK-like)"/>
    <property type="match status" value="1"/>
</dbReference>
<name>A0A9X3N631_9ACTN</name>